<dbReference type="PANTHER" id="PTHR31308">
    <property type="match status" value="1"/>
</dbReference>
<keyword evidence="4" id="KW-0624">Polysaccharide degradation</keyword>
<comment type="similarity">
    <text evidence="5">Belongs to the glycosyl hydrolase 5 (cellulase A) family.</text>
</comment>
<dbReference type="PROSITE" id="PS00659">
    <property type="entry name" value="GLYCOSYL_HYDROL_F5"/>
    <property type="match status" value="1"/>
</dbReference>
<protein>
    <recommendedName>
        <fullName evidence="6">Glycoside hydrolase family 5 domain-containing protein</fullName>
    </recommendedName>
</protein>
<organism evidence="7 8">
    <name type="scientific">Paenibacillus vini</name>
    <dbReference type="NCBI Taxonomy" id="1476024"/>
    <lineage>
        <taxon>Bacteria</taxon>
        <taxon>Bacillati</taxon>
        <taxon>Bacillota</taxon>
        <taxon>Bacilli</taxon>
        <taxon>Bacillales</taxon>
        <taxon>Paenibacillaceae</taxon>
        <taxon>Paenibacillus</taxon>
    </lineage>
</organism>
<dbReference type="SUPFAM" id="SSF51445">
    <property type="entry name" value="(Trans)glycosidases"/>
    <property type="match status" value="1"/>
</dbReference>
<dbReference type="RefSeq" id="WP_213654700.1">
    <property type="nucleotide sequence ID" value="NZ_BOSL01000005.1"/>
</dbReference>
<comment type="caution">
    <text evidence="7">The sequence shown here is derived from an EMBL/GenBank/DDBJ whole genome shotgun (WGS) entry which is preliminary data.</text>
</comment>
<dbReference type="InterPro" id="IPR052066">
    <property type="entry name" value="Glycosphingolipid_Hydrolases"/>
</dbReference>
<evidence type="ECO:0000256" key="1">
    <source>
        <dbReference type="ARBA" id="ARBA00022801"/>
    </source>
</evidence>
<evidence type="ECO:0000259" key="6">
    <source>
        <dbReference type="Pfam" id="PF00150"/>
    </source>
</evidence>
<evidence type="ECO:0000256" key="2">
    <source>
        <dbReference type="ARBA" id="ARBA00023001"/>
    </source>
</evidence>
<dbReference type="Gene3D" id="3.20.20.80">
    <property type="entry name" value="Glycosidases"/>
    <property type="match status" value="1"/>
</dbReference>
<feature type="domain" description="Glycoside hydrolase family 5" evidence="6">
    <location>
        <begin position="13"/>
        <end position="391"/>
    </location>
</feature>
<dbReference type="InterPro" id="IPR001547">
    <property type="entry name" value="Glyco_hydro_5"/>
</dbReference>
<keyword evidence="2" id="KW-0136">Cellulose degradation</keyword>
<accession>A0ABQ4MAP6</accession>
<evidence type="ECO:0000256" key="4">
    <source>
        <dbReference type="ARBA" id="ARBA00023326"/>
    </source>
</evidence>
<evidence type="ECO:0000256" key="3">
    <source>
        <dbReference type="ARBA" id="ARBA00023295"/>
    </source>
</evidence>
<evidence type="ECO:0000256" key="5">
    <source>
        <dbReference type="RuleBase" id="RU361153"/>
    </source>
</evidence>
<dbReference type="InterPro" id="IPR017853">
    <property type="entry name" value="GH"/>
</dbReference>
<dbReference type="Proteomes" id="UP000679992">
    <property type="component" value="Unassembled WGS sequence"/>
</dbReference>
<keyword evidence="8" id="KW-1185">Reference proteome</keyword>
<name>A0ABQ4MAP6_9BACL</name>
<evidence type="ECO:0000313" key="8">
    <source>
        <dbReference type="Proteomes" id="UP000679992"/>
    </source>
</evidence>
<dbReference type="EMBL" id="BOSL01000005">
    <property type="protein sequence ID" value="GIP53034.1"/>
    <property type="molecule type" value="Genomic_DNA"/>
</dbReference>
<dbReference type="PANTHER" id="PTHR31308:SF3">
    <property type="entry name" value="ENDOGLYCOCERAMIDASE"/>
    <property type="match status" value="1"/>
</dbReference>
<gene>
    <name evidence="7" type="ORF">J42TS3_20690</name>
</gene>
<keyword evidence="1 5" id="KW-0378">Hydrolase</keyword>
<dbReference type="InterPro" id="IPR018087">
    <property type="entry name" value="Glyco_hydro_5_CS"/>
</dbReference>
<evidence type="ECO:0000313" key="7">
    <source>
        <dbReference type="EMBL" id="GIP53034.1"/>
    </source>
</evidence>
<proteinExistence type="inferred from homology"/>
<reference evidence="7 8" key="1">
    <citation type="submission" date="2021-03" db="EMBL/GenBank/DDBJ databases">
        <title>Antimicrobial resistance genes in bacteria isolated from Japanese honey, and their potential for conferring macrolide and lincosamide resistance in the American foulbrood pathogen Paenibacillus larvae.</title>
        <authorList>
            <person name="Okamoto M."/>
            <person name="Kumagai M."/>
            <person name="Kanamori H."/>
            <person name="Takamatsu D."/>
        </authorList>
    </citation>
    <scope>NUCLEOTIDE SEQUENCE [LARGE SCALE GENOMIC DNA]</scope>
    <source>
        <strain evidence="7 8">J42TS3</strain>
    </source>
</reference>
<dbReference type="Pfam" id="PF00150">
    <property type="entry name" value="Cellulase"/>
    <property type="match status" value="1"/>
</dbReference>
<keyword evidence="3 5" id="KW-0326">Glycosidase</keyword>
<sequence length="492" mass="55424">MKKLTTDGMRLINEDGAHVILSGINLVCKEKKKGYVEPCEEDLFAWFREQGMNVIRLGLIWDGVEPQPGVYDDVYLGRIKQQAKWAESHGLYVFLDMHQDLYSSLYGDGAPDWATLADDLPHVTGQMWSDAYLESPAVNRALDHFWRNTPAAGGIGLQDHYAAMWKHVAAYFADCPNLIGYDMMNEPYPGTSGQEVFGAIIAAYAHQVLGMTDFNMEELSALWFDDEKKQEVLAGMANMETYRVLVEHAKEASQSFEKEVLAPFFNKTAAAIRSIDPERFLMLETSYFSNMAVESGLQLIRNDTGETDSSQVFVPHGYDLVVDTEHYEIYNQERVDLIFATHRKVQERLQIPVLIGEWGAFTHHPATLDLTKALVAIFERYLWSNTYWCYVDNIKETPYAKALNRAYPQTTSGVLKGYRFDYERGVISVKYIPSGGETLIYHPHAARLSADDIVINGASDYKVEIREYPGSEAGVIAVVVPQSSKTITITAG</sequence>
<keyword evidence="4" id="KW-0119">Carbohydrate metabolism</keyword>